<evidence type="ECO:0000313" key="2">
    <source>
        <dbReference type="EMBL" id="KAJ2904601.1"/>
    </source>
</evidence>
<dbReference type="Proteomes" id="UP001201980">
    <property type="component" value="Unassembled WGS sequence"/>
</dbReference>
<evidence type="ECO:0000313" key="3">
    <source>
        <dbReference type="Proteomes" id="UP001201980"/>
    </source>
</evidence>
<keyword evidence="3" id="KW-1185">Reference proteome</keyword>
<sequence length="363" mass="40229">MITTFITTKTSPIHHDRHYVTGGSIPPELESVLQARWTAGEFRKMYSNLVEQQPGYCSKLLPKAGTKWGQSPESIRVVDLRRPTVLSSYRPRHDRNVLGSPESLESLGPITGPPIPDARVGFQQADITSAAAANRAFSSPWAADVARSPPHHFPHGSYHSPRGRYQLDLQHGPIVCPCSERVGCSPQPRDVLVTSKTLPQQSGRPFVVTYPNAPILYGDLYTSLLTLSEYSFKPVKAPPASMLLLSTLIDWYCLFLDDCDLPLIKYLLPEPKGDLRQLSAPVFDITRHLVATNKPISLPPEKDELGYEGLLSTKEGDVLELIDWNKYVALRNKSATVAPFRSSVDLGIQIQDSLKTIDNHLTA</sequence>
<protein>
    <submittedName>
        <fullName evidence="2">Uncharacterized protein</fullName>
    </submittedName>
</protein>
<comment type="caution">
    <text evidence="2">The sequence shown here is derived from an EMBL/GenBank/DDBJ whole genome shotgun (WGS) entry which is preliminary data.</text>
</comment>
<reference evidence="2" key="1">
    <citation type="submission" date="2022-07" db="EMBL/GenBank/DDBJ databases">
        <title>Draft genome sequence of Zalerion maritima ATCC 34329, a (micro)plastics degrading marine fungus.</title>
        <authorList>
            <person name="Paco A."/>
            <person name="Goncalves M.F.M."/>
            <person name="Rocha-Santos T.A.P."/>
            <person name="Alves A."/>
        </authorList>
    </citation>
    <scope>NUCLEOTIDE SEQUENCE</scope>
    <source>
        <strain evidence="2">ATCC 34329</strain>
    </source>
</reference>
<feature type="region of interest" description="Disordered" evidence="1">
    <location>
        <begin position="91"/>
        <end position="110"/>
    </location>
</feature>
<dbReference type="EMBL" id="JAKWBI020000049">
    <property type="protein sequence ID" value="KAJ2904601.1"/>
    <property type="molecule type" value="Genomic_DNA"/>
</dbReference>
<proteinExistence type="predicted"/>
<evidence type="ECO:0000256" key="1">
    <source>
        <dbReference type="SAM" id="MobiDB-lite"/>
    </source>
</evidence>
<gene>
    <name evidence="2" type="ORF">MKZ38_007580</name>
</gene>
<accession>A0AAD5WTL0</accession>
<organism evidence="2 3">
    <name type="scientific">Zalerion maritima</name>
    <dbReference type="NCBI Taxonomy" id="339359"/>
    <lineage>
        <taxon>Eukaryota</taxon>
        <taxon>Fungi</taxon>
        <taxon>Dikarya</taxon>
        <taxon>Ascomycota</taxon>
        <taxon>Pezizomycotina</taxon>
        <taxon>Sordariomycetes</taxon>
        <taxon>Lulworthiomycetidae</taxon>
        <taxon>Lulworthiales</taxon>
        <taxon>Lulworthiaceae</taxon>
        <taxon>Zalerion</taxon>
    </lineage>
</organism>
<dbReference type="AlphaFoldDB" id="A0AAD5WTL0"/>
<name>A0AAD5WTL0_9PEZI</name>